<accession>A0ACB6QNY7</accession>
<evidence type="ECO:0000313" key="2">
    <source>
        <dbReference type="Proteomes" id="UP000799755"/>
    </source>
</evidence>
<organism evidence="1 2">
    <name type="scientific">Lindgomyces ingoldianus</name>
    <dbReference type="NCBI Taxonomy" id="673940"/>
    <lineage>
        <taxon>Eukaryota</taxon>
        <taxon>Fungi</taxon>
        <taxon>Dikarya</taxon>
        <taxon>Ascomycota</taxon>
        <taxon>Pezizomycotina</taxon>
        <taxon>Dothideomycetes</taxon>
        <taxon>Pleosporomycetidae</taxon>
        <taxon>Pleosporales</taxon>
        <taxon>Lindgomycetaceae</taxon>
        <taxon>Lindgomyces</taxon>
    </lineage>
</organism>
<comment type="caution">
    <text evidence="1">The sequence shown here is derived from an EMBL/GenBank/DDBJ whole genome shotgun (WGS) entry which is preliminary data.</text>
</comment>
<protein>
    <submittedName>
        <fullName evidence="1">Uncharacterized protein</fullName>
    </submittedName>
</protein>
<name>A0ACB6QNY7_9PLEO</name>
<dbReference type="EMBL" id="MU003514">
    <property type="protein sequence ID" value="KAF2468739.1"/>
    <property type="molecule type" value="Genomic_DNA"/>
</dbReference>
<evidence type="ECO:0000313" key="1">
    <source>
        <dbReference type="EMBL" id="KAF2468739.1"/>
    </source>
</evidence>
<sequence>MEVIKVIESPEIESMVRGSKGLQLISNMLIEECSLVVGMSYERSGVLWIEDPRSYMIYIVDSAAHRRALWLTRNYFDSEDLAVGDLQARPVCSPVRIATRSRIICEAFGGTRGMSNWIAKEVYIYAKEWVRKQVTKQQVKPSSEISVTANKFQAYIPYEQDERHETQIHGTIRYRQNSWRANCKKLVCFDTLGGWKMSRSHLDHIQSPDMPKYLDRASYIQDRYGAYQCERFVHYSPVLSLFWIVLHFMVNKTNQFGFFLILRYFIRYLVNHIHPLGEPGMTNPIHALEIRLTNPYSCRHWPTIYGGGRGGNSLSMQQQFRILSTARSHKHFPIAFEFYLESPLQYQTSEKLELMKEGRFRNVTFPITNAYREKTILILDDVSPNWLQTVKQWFKLVYRLSAISQAGRCDETNLEIAFISLPCRIGLRTRKALSRLLRNQLPDDDFLTSFVVLKHRAPDRDPMPTPDLTDKKIPSHKGSLVVLTGLDHHRAIVSTESGIVTMPTSDTNWAGSTSSCGWTSEISVTANTTSTPGCLNEHSKYNMIATLLDYFAAEPGATKMFLDIHLPYLGNLFSEVQIKQETPPPETILEVLKWRIAFTASLKLNKRLNSLTRAMIDY</sequence>
<proteinExistence type="predicted"/>
<gene>
    <name evidence="1" type="ORF">BDR25DRAFT_357108</name>
</gene>
<dbReference type="Proteomes" id="UP000799755">
    <property type="component" value="Unassembled WGS sequence"/>
</dbReference>
<keyword evidence="2" id="KW-1185">Reference proteome</keyword>
<reference evidence="1" key="1">
    <citation type="journal article" date="2020" name="Stud. Mycol.">
        <title>101 Dothideomycetes genomes: a test case for predicting lifestyles and emergence of pathogens.</title>
        <authorList>
            <person name="Haridas S."/>
            <person name="Albert R."/>
            <person name="Binder M."/>
            <person name="Bloem J."/>
            <person name="Labutti K."/>
            <person name="Salamov A."/>
            <person name="Andreopoulos B."/>
            <person name="Baker S."/>
            <person name="Barry K."/>
            <person name="Bills G."/>
            <person name="Bluhm B."/>
            <person name="Cannon C."/>
            <person name="Castanera R."/>
            <person name="Culley D."/>
            <person name="Daum C."/>
            <person name="Ezra D."/>
            <person name="Gonzalez J."/>
            <person name="Henrissat B."/>
            <person name="Kuo A."/>
            <person name="Liang C."/>
            <person name="Lipzen A."/>
            <person name="Lutzoni F."/>
            <person name="Magnuson J."/>
            <person name="Mondo S."/>
            <person name="Nolan M."/>
            <person name="Ohm R."/>
            <person name="Pangilinan J."/>
            <person name="Park H.-J."/>
            <person name="Ramirez L."/>
            <person name="Alfaro M."/>
            <person name="Sun H."/>
            <person name="Tritt A."/>
            <person name="Yoshinaga Y."/>
            <person name="Zwiers L.-H."/>
            <person name="Turgeon B."/>
            <person name="Goodwin S."/>
            <person name="Spatafora J."/>
            <person name="Crous P."/>
            <person name="Grigoriev I."/>
        </authorList>
    </citation>
    <scope>NUCLEOTIDE SEQUENCE</scope>
    <source>
        <strain evidence="1">ATCC 200398</strain>
    </source>
</reference>